<evidence type="ECO:0000313" key="2">
    <source>
        <dbReference type="EMBL" id="UTO55080.1"/>
    </source>
</evidence>
<evidence type="ECO:0000313" key="3">
    <source>
        <dbReference type="EMBL" id="UTO55999.1"/>
    </source>
</evidence>
<dbReference type="InterPro" id="IPR042116">
    <property type="entry name" value="TypA/BipA_C"/>
</dbReference>
<feature type="domain" description="TypA/BipA C-terminal" evidence="1">
    <location>
        <begin position="2"/>
        <end position="45"/>
    </location>
</feature>
<dbReference type="Gene3D" id="2.40.50.250">
    <property type="entry name" value="bipa protein"/>
    <property type="match status" value="1"/>
</dbReference>
<evidence type="ECO:0000259" key="1">
    <source>
        <dbReference type="Pfam" id="PF21018"/>
    </source>
</evidence>
<evidence type="ECO:0000313" key="5">
    <source>
        <dbReference type="Proteomes" id="UP001059985"/>
    </source>
</evidence>
<reference evidence="2" key="1">
    <citation type="journal article" date="2022" name="Microorganisms">
        <title>Assembly and Comparison of Ca. Neoehrlichia mikurensis Genomes.</title>
        <authorList>
            <person name="Azagi T."/>
            <person name="Dirks R.P."/>
            <person name="Yebra-Pimentel E.S."/>
            <person name="Schaap P.J."/>
            <person name="Koehorst J.J."/>
            <person name="Esser H.J."/>
            <person name="Sprong H."/>
        </authorList>
    </citation>
    <scope>NUCLEOTIDE SEQUENCE</scope>
    <source>
        <strain evidence="3">18-2804</strain>
        <strain evidence="2">18-2837</strain>
    </source>
</reference>
<organism evidence="2 4">
    <name type="scientific">Neoehrlichia mikurensis</name>
    <dbReference type="NCBI Taxonomy" id="89586"/>
    <lineage>
        <taxon>Bacteria</taxon>
        <taxon>Pseudomonadati</taxon>
        <taxon>Pseudomonadota</taxon>
        <taxon>Alphaproteobacteria</taxon>
        <taxon>Rickettsiales</taxon>
        <taxon>Anaplasmataceae</taxon>
        <taxon>Candidatus Neoehrlichia</taxon>
    </lineage>
</organism>
<dbReference type="Proteomes" id="UP001059985">
    <property type="component" value="Chromosome"/>
</dbReference>
<accession>A0A9Q9BYP3</accession>
<dbReference type="EMBL" id="CP089286">
    <property type="protein sequence ID" value="UTO55080.1"/>
    <property type="molecule type" value="Genomic_DNA"/>
</dbReference>
<gene>
    <name evidence="3" type="ORF">LUA81_02570</name>
    <name evidence="2" type="ORF">LUA82_02590</name>
</gene>
<protein>
    <recommendedName>
        <fullName evidence="1">TypA/BipA C-terminal domain-containing protein</fullName>
    </recommendedName>
</protein>
<evidence type="ECO:0000313" key="4">
    <source>
        <dbReference type="Proteomes" id="UP001059822"/>
    </source>
</evidence>
<dbReference type="Proteomes" id="UP001059822">
    <property type="component" value="Chromosome"/>
</dbReference>
<proteinExistence type="predicted"/>
<dbReference type="EMBL" id="CP089285">
    <property type="protein sequence ID" value="UTO55999.1"/>
    <property type="molecule type" value="Genomic_DNA"/>
</dbReference>
<name>A0A9Q9BYP3_9RICK</name>
<sequence length="47" mass="5353">MHNRDNDIEVNVLKGKQLTNVRAYGSDEAVQLTPPKLMTLEEMIALR</sequence>
<dbReference type="AlphaFoldDB" id="A0A9Q9BYP3"/>
<dbReference type="Pfam" id="PF21018">
    <property type="entry name" value="BipA_C"/>
    <property type="match status" value="1"/>
</dbReference>
<keyword evidence="5" id="KW-1185">Reference proteome</keyword>
<dbReference type="InterPro" id="IPR048876">
    <property type="entry name" value="BipA_C"/>
</dbReference>